<feature type="chain" id="PRO_5003211008" evidence="2">
    <location>
        <begin position="23"/>
        <end position="327"/>
    </location>
</feature>
<feature type="coiled-coil region" evidence="1">
    <location>
        <begin position="241"/>
        <end position="268"/>
    </location>
</feature>
<feature type="coiled-coil region" evidence="1">
    <location>
        <begin position="32"/>
        <end position="63"/>
    </location>
</feature>
<sequence length="327" mass="33881">MVLPLIPLALIASGVVTGTAGAAAGAWGAYKMHQARNDVAEATEKYEEAREAAEKRAEETNVRLRSHGQVQEEALQDVVARMSEFIRRNQRQVNETLKLLVDGVDVHVNELGPADGLRQEALTLLAGIVGAGATGVGAAAGATGLVTTMGVASTGTAIGSLSGAAAQSATLAWLGGGSLASGGGGVALGATALNFVTVGPALLVGGLVLNTQGEKALTEARKYVAEAEIAAQDLQAMHSKFDAIDERVKELQSILDELVDRATQSLDELEAVDFDGIVHAPLFQKAMGLTVAVRDVGTTPPVDDEGDLNARSAGLKFKYREYLNGQQ</sequence>
<name>E6SC34_INTC7</name>
<organism evidence="3 4">
    <name type="scientific">Intrasporangium calvum (strain ATCC 23552 / DSM 43043 / JCM 3097 / NBRC 12989 / NCIMB 10167 / NRRL B-3866 / 7 KIP)</name>
    <dbReference type="NCBI Taxonomy" id="710696"/>
    <lineage>
        <taxon>Bacteria</taxon>
        <taxon>Bacillati</taxon>
        <taxon>Actinomycetota</taxon>
        <taxon>Actinomycetes</taxon>
        <taxon>Micrococcales</taxon>
        <taxon>Intrasporangiaceae</taxon>
        <taxon>Intrasporangium</taxon>
    </lineage>
</organism>
<dbReference type="OrthoDB" id="3357006at2"/>
<dbReference type="Proteomes" id="UP000008914">
    <property type="component" value="Chromosome"/>
</dbReference>
<proteinExistence type="predicted"/>
<dbReference type="AlphaFoldDB" id="E6SC34"/>
<evidence type="ECO:0000313" key="3">
    <source>
        <dbReference type="EMBL" id="ADU49574.1"/>
    </source>
</evidence>
<dbReference type="RefSeq" id="WP_013493886.1">
    <property type="nucleotide sequence ID" value="NC_014830.1"/>
</dbReference>
<evidence type="ECO:0000256" key="1">
    <source>
        <dbReference type="SAM" id="Coils"/>
    </source>
</evidence>
<reference evidence="3 4" key="1">
    <citation type="journal article" date="2010" name="Stand. Genomic Sci.">
        <title>Complete genome sequence of Intrasporangium calvum type strain (7 KIP).</title>
        <authorList>
            <person name="Del Rio T.G."/>
            <person name="Chertkov O."/>
            <person name="Yasawong M."/>
            <person name="Lucas S."/>
            <person name="Deshpande S."/>
            <person name="Cheng J.F."/>
            <person name="Detter C."/>
            <person name="Tapia R."/>
            <person name="Han C."/>
            <person name="Goodwin L."/>
            <person name="Pitluck S."/>
            <person name="Liolios K."/>
            <person name="Ivanova N."/>
            <person name="Mavromatis K."/>
            <person name="Pati A."/>
            <person name="Chen A."/>
            <person name="Palaniappan K."/>
            <person name="Land M."/>
            <person name="Hauser L."/>
            <person name="Chang Y.J."/>
            <person name="Jeffries C.D."/>
            <person name="Rohde M."/>
            <person name="Pukall R."/>
            <person name="Sikorski J."/>
            <person name="Goker M."/>
            <person name="Woyke T."/>
            <person name="Bristow J."/>
            <person name="Eisen J.A."/>
            <person name="Markowitz V."/>
            <person name="Hugenholtz P."/>
            <person name="Kyrpides N.C."/>
            <person name="Klenk H.P."/>
            <person name="Lapidus A."/>
        </authorList>
    </citation>
    <scope>NUCLEOTIDE SEQUENCE [LARGE SCALE GENOMIC DNA]</scope>
    <source>
        <strain evidence="4">ATCC 23552 / DSM 43043 / JCM 3097 / NBRC 12989 / 7 KIP</strain>
    </source>
</reference>
<dbReference type="STRING" id="710696.Intca_3088"/>
<dbReference type="KEGG" id="ica:Intca_3088"/>
<dbReference type="eggNOG" id="ENOG502ZB0I">
    <property type="taxonomic scope" value="Bacteria"/>
</dbReference>
<gene>
    <name evidence="3" type="ordered locus">Intca_3088</name>
</gene>
<evidence type="ECO:0000256" key="2">
    <source>
        <dbReference type="SAM" id="SignalP"/>
    </source>
</evidence>
<keyword evidence="4" id="KW-1185">Reference proteome</keyword>
<dbReference type="HOGENOM" id="CLU_053685_0_1_11"/>
<accession>E6SC34</accession>
<keyword evidence="2" id="KW-0732">Signal</keyword>
<dbReference type="EMBL" id="CP002343">
    <property type="protein sequence ID" value="ADU49574.1"/>
    <property type="molecule type" value="Genomic_DNA"/>
</dbReference>
<keyword evidence="1" id="KW-0175">Coiled coil</keyword>
<dbReference type="SUPFAM" id="SSF64518">
    <property type="entry name" value="Phase 1 flagellin"/>
    <property type="match status" value="1"/>
</dbReference>
<evidence type="ECO:0000313" key="4">
    <source>
        <dbReference type="Proteomes" id="UP000008914"/>
    </source>
</evidence>
<feature type="signal peptide" evidence="2">
    <location>
        <begin position="1"/>
        <end position="22"/>
    </location>
</feature>
<protein>
    <submittedName>
        <fullName evidence="3">Uncharacterized protein</fullName>
    </submittedName>
</protein>